<feature type="domain" description="Thiamine pyrophosphate enzyme central" evidence="12">
    <location>
        <begin position="214"/>
        <end position="348"/>
    </location>
</feature>
<evidence type="ECO:0000256" key="8">
    <source>
        <dbReference type="ARBA" id="ARBA00022842"/>
    </source>
</evidence>
<dbReference type="UniPathway" id="UPA00049">
    <property type="reaction ID" value="UER00059"/>
</dbReference>
<dbReference type="EMBL" id="SRSF01000001">
    <property type="protein sequence ID" value="THH41604.1"/>
    <property type="molecule type" value="Genomic_DNA"/>
</dbReference>
<dbReference type="Proteomes" id="UP000308528">
    <property type="component" value="Unassembled WGS sequence"/>
</dbReference>
<dbReference type="InterPro" id="IPR012000">
    <property type="entry name" value="Thiamin_PyroP_enz_cen_dom"/>
</dbReference>
<keyword evidence="10 11" id="KW-0100">Branched-chain amino acid biosynthesis</keyword>
<dbReference type="NCBIfam" id="TIGR00118">
    <property type="entry name" value="acolac_lg"/>
    <property type="match status" value="1"/>
</dbReference>
<keyword evidence="5 11" id="KW-0028">Amino-acid biosynthesis</keyword>
<dbReference type="FunFam" id="3.40.50.1220:FF:000008">
    <property type="entry name" value="Acetolactate synthase"/>
    <property type="match status" value="1"/>
</dbReference>
<keyword evidence="16" id="KW-1185">Reference proteome</keyword>
<dbReference type="PANTHER" id="PTHR18968:SF13">
    <property type="entry name" value="ACETOLACTATE SYNTHASE CATALYTIC SUBUNIT, MITOCHONDRIAL"/>
    <property type="match status" value="1"/>
</dbReference>
<dbReference type="Gene3D" id="3.40.50.1220">
    <property type="entry name" value="TPP-binding domain"/>
    <property type="match status" value="1"/>
</dbReference>
<evidence type="ECO:0000256" key="11">
    <source>
        <dbReference type="RuleBase" id="RU003591"/>
    </source>
</evidence>
<dbReference type="SUPFAM" id="SSF52467">
    <property type="entry name" value="DHS-like NAD/FAD-binding domain"/>
    <property type="match status" value="1"/>
</dbReference>
<gene>
    <name evidence="15" type="primary">ilvB</name>
    <name evidence="15" type="ORF">E4021_03140</name>
</gene>
<dbReference type="InterPro" id="IPR039368">
    <property type="entry name" value="AHAS_TPP"/>
</dbReference>
<dbReference type="Pfam" id="PF02776">
    <property type="entry name" value="TPP_enzyme_N"/>
    <property type="match status" value="1"/>
</dbReference>
<accession>A0A4S4NNM9</accession>
<comment type="similarity">
    <text evidence="3 11">Belongs to the TPP enzyme family.</text>
</comment>
<keyword evidence="6 11" id="KW-0808">Transferase</keyword>
<dbReference type="InterPro" id="IPR012846">
    <property type="entry name" value="Acetolactate_synth_lsu"/>
</dbReference>
<dbReference type="Pfam" id="PF02775">
    <property type="entry name" value="TPP_enzyme_C"/>
    <property type="match status" value="1"/>
</dbReference>
<dbReference type="GO" id="GO:0005948">
    <property type="term" value="C:acetolactate synthase complex"/>
    <property type="evidence" value="ECO:0007669"/>
    <property type="project" value="TreeGrafter"/>
</dbReference>
<evidence type="ECO:0000259" key="12">
    <source>
        <dbReference type="Pfam" id="PF00205"/>
    </source>
</evidence>
<keyword evidence="7 11" id="KW-0479">Metal-binding</keyword>
<protein>
    <recommendedName>
        <fullName evidence="4 11">Acetolactate synthase</fullName>
        <ecNumber evidence="4 11">2.2.1.6</ecNumber>
    </recommendedName>
</protein>
<evidence type="ECO:0000256" key="1">
    <source>
        <dbReference type="ARBA" id="ARBA00004974"/>
    </source>
</evidence>
<dbReference type="SUPFAM" id="SSF52518">
    <property type="entry name" value="Thiamin diphosphate-binding fold (THDP-binding)"/>
    <property type="match status" value="2"/>
</dbReference>
<dbReference type="Gene3D" id="3.40.50.970">
    <property type="match status" value="2"/>
</dbReference>
<dbReference type="CDD" id="cd07035">
    <property type="entry name" value="TPP_PYR_POX_like"/>
    <property type="match status" value="1"/>
</dbReference>
<dbReference type="PANTHER" id="PTHR18968">
    <property type="entry name" value="THIAMINE PYROPHOSPHATE ENZYMES"/>
    <property type="match status" value="1"/>
</dbReference>
<comment type="pathway">
    <text evidence="1 11">Amino-acid biosynthesis; L-isoleucine biosynthesis; L-isoleucine from 2-oxobutanoate: step 1/4.</text>
</comment>
<proteinExistence type="inferred from homology"/>
<dbReference type="GO" id="GO:0050660">
    <property type="term" value="F:flavin adenine dinucleotide binding"/>
    <property type="evidence" value="ECO:0007669"/>
    <property type="project" value="InterPro"/>
</dbReference>
<evidence type="ECO:0000256" key="10">
    <source>
        <dbReference type="ARBA" id="ARBA00023304"/>
    </source>
</evidence>
<keyword evidence="8 11" id="KW-0460">Magnesium</keyword>
<evidence type="ECO:0000256" key="2">
    <source>
        <dbReference type="ARBA" id="ARBA00005025"/>
    </source>
</evidence>
<dbReference type="GO" id="GO:0009099">
    <property type="term" value="P:L-valine biosynthetic process"/>
    <property type="evidence" value="ECO:0007669"/>
    <property type="project" value="UniProtKB-UniPathway"/>
</dbReference>
<dbReference type="UniPathway" id="UPA00047">
    <property type="reaction ID" value="UER00055"/>
</dbReference>
<keyword evidence="9 11" id="KW-0786">Thiamine pyrophosphate</keyword>
<dbReference type="GO" id="GO:0003984">
    <property type="term" value="F:acetolactate synthase activity"/>
    <property type="evidence" value="ECO:0007669"/>
    <property type="project" value="UniProtKB-EC"/>
</dbReference>
<evidence type="ECO:0000313" key="16">
    <source>
        <dbReference type="Proteomes" id="UP000308528"/>
    </source>
</evidence>
<dbReference type="AlphaFoldDB" id="A0A4S4NNM9"/>
<comment type="pathway">
    <text evidence="2 11">Amino-acid biosynthesis; L-valine biosynthesis; L-valine from pyruvate: step 1/4.</text>
</comment>
<reference evidence="15 16" key="1">
    <citation type="submission" date="2019-04" db="EMBL/GenBank/DDBJ databases">
        <title>Lewinella litorea sp. nov., isolated from a marine sand.</title>
        <authorList>
            <person name="Yoon J.-H."/>
        </authorList>
    </citation>
    <scope>NUCLEOTIDE SEQUENCE [LARGE SCALE GENOMIC DNA]</scope>
    <source>
        <strain evidence="15 16">HSMS-39</strain>
    </source>
</reference>
<evidence type="ECO:0000256" key="6">
    <source>
        <dbReference type="ARBA" id="ARBA00022679"/>
    </source>
</evidence>
<dbReference type="GO" id="GO:0000287">
    <property type="term" value="F:magnesium ion binding"/>
    <property type="evidence" value="ECO:0007669"/>
    <property type="project" value="UniProtKB-UniRule"/>
</dbReference>
<comment type="cofactor">
    <cofactor evidence="11">
        <name>Mg(2+)</name>
        <dbReference type="ChEBI" id="CHEBI:18420"/>
    </cofactor>
    <text evidence="11">Binds 1 Mg(2+) ion per subunit.</text>
</comment>
<name>A0A4S4NNM9_9BACT</name>
<dbReference type="EC" id="2.2.1.6" evidence="4 11"/>
<evidence type="ECO:0000256" key="4">
    <source>
        <dbReference type="ARBA" id="ARBA00013145"/>
    </source>
</evidence>
<dbReference type="InterPro" id="IPR000399">
    <property type="entry name" value="TPP-bd_CS"/>
</dbReference>
<dbReference type="InterPro" id="IPR029061">
    <property type="entry name" value="THDP-binding"/>
</dbReference>
<evidence type="ECO:0000256" key="3">
    <source>
        <dbReference type="ARBA" id="ARBA00007812"/>
    </source>
</evidence>
<comment type="cofactor">
    <cofactor evidence="11">
        <name>thiamine diphosphate</name>
        <dbReference type="ChEBI" id="CHEBI:58937"/>
    </cofactor>
    <text evidence="11">Binds 1 thiamine pyrophosphate per subunit.</text>
</comment>
<dbReference type="InterPro" id="IPR029035">
    <property type="entry name" value="DHS-like_NAD/FAD-binding_dom"/>
</dbReference>
<evidence type="ECO:0000259" key="13">
    <source>
        <dbReference type="Pfam" id="PF02775"/>
    </source>
</evidence>
<dbReference type="FunFam" id="3.40.50.970:FF:000007">
    <property type="entry name" value="Acetolactate synthase"/>
    <property type="match status" value="1"/>
</dbReference>
<evidence type="ECO:0000256" key="5">
    <source>
        <dbReference type="ARBA" id="ARBA00022605"/>
    </source>
</evidence>
<organism evidence="15 16">
    <name type="scientific">Neolewinella litorea</name>
    <dbReference type="NCBI Taxonomy" id="2562452"/>
    <lineage>
        <taxon>Bacteria</taxon>
        <taxon>Pseudomonadati</taxon>
        <taxon>Bacteroidota</taxon>
        <taxon>Saprospiria</taxon>
        <taxon>Saprospirales</taxon>
        <taxon>Lewinellaceae</taxon>
        <taxon>Neolewinella</taxon>
    </lineage>
</organism>
<feature type="domain" description="Thiamine pyrophosphate enzyme N-terminal TPP-binding" evidence="14">
    <location>
        <begin position="23"/>
        <end position="138"/>
    </location>
</feature>
<comment type="catalytic activity">
    <reaction evidence="11">
        <text>2 pyruvate + H(+) = (2S)-2-acetolactate + CO2</text>
        <dbReference type="Rhea" id="RHEA:25249"/>
        <dbReference type="ChEBI" id="CHEBI:15361"/>
        <dbReference type="ChEBI" id="CHEBI:15378"/>
        <dbReference type="ChEBI" id="CHEBI:16526"/>
        <dbReference type="ChEBI" id="CHEBI:58476"/>
        <dbReference type="EC" id="2.2.1.6"/>
    </reaction>
</comment>
<evidence type="ECO:0000259" key="14">
    <source>
        <dbReference type="Pfam" id="PF02776"/>
    </source>
</evidence>
<feature type="domain" description="Thiamine pyrophosphate enzyme TPP-binding" evidence="13">
    <location>
        <begin position="410"/>
        <end position="556"/>
    </location>
</feature>
<dbReference type="InterPro" id="IPR012001">
    <property type="entry name" value="Thiamin_PyroP_enz_TPP-bd_dom"/>
</dbReference>
<evidence type="ECO:0000256" key="9">
    <source>
        <dbReference type="ARBA" id="ARBA00023052"/>
    </source>
</evidence>
<dbReference type="PROSITE" id="PS00187">
    <property type="entry name" value="TPP_ENZYMES"/>
    <property type="match status" value="1"/>
</dbReference>
<comment type="caution">
    <text evidence="15">The sequence shown here is derived from an EMBL/GenBank/DDBJ whole genome shotgun (WGS) entry which is preliminary data.</text>
</comment>
<sequence length="589" mass="64643">MAQLSKTLSPTRQNGTPRTQRISGAHALLQCLVNEGVDTIFGYPGGAIMPVYDALIDFEDQITHILPRHEQGAIHAAEGYARIKRSTGVCMATSGPGATNLITGLCDAQLDSLPIVAITGQVPSFLLGSDAFQEVDVVNSTIPVTKWNYQITKPEEIGWVFKKAFFIANSGRPGPVVVDITKDAQLAMVDFAYPEELSIRSYVPHNKPKGRELRAAAELINGASRPMILAGHGIHIAHAQEIFRQFVDHTGIPVGVTCHGLSTLPNDHPLFTGMLGMHGNYGPNFLQNEADVVIAIGMRFDDRVTGRLDQYLPDAKVVHIEVDPAELNKNVRAVAPVLGDAREVLEQLLPLLDEKTYPDWVARFRQCAEIEQQRVISEAIKPTTDGQIRMGQVIREVSRQTDGRAIVATDVGQHQMMAARYYEYKGHDQWVSSGGAGTMGYGLPAAFGAKYADPSREVVAFIGDGGFQMTLQELGLCAQWNVGVKIVLLDNNYLGMVRQWQELFHKRRYSSVELQNPDFVTIARGFGVAGRSVKDPAEVNDAIREMLAHTGPYLLHLHTVKEDNVFPMVPSGKSISEVILGPEDLNPQR</sequence>
<dbReference type="RefSeq" id="WP_136456448.1">
    <property type="nucleotide sequence ID" value="NZ_SRSF01000001.1"/>
</dbReference>
<dbReference type="OrthoDB" id="4494979at2"/>
<evidence type="ECO:0000313" key="15">
    <source>
        <dbReference type="EMBL" id="THH41604.1"/>
    </source>
</evidence>
<dbReference type="Pfam" id="PF00205">
    <property type="entry name" value="TPP_enzyme_M"/>
    <property type="match status" value="1"/>
</dbReference>
<dbReference type="CDD" id="cd02015">
    <property type="entry name" value="TPP_AHAS"/>
    <property type="match status" value="1"/>
</dbReference>
<dbReference type="InterPro" id="IPR011766">
    <property type="entry name" value="TPP_enzyme_TPP-bd"/>
</dbReference>
<dbReference type="GO" id="GO:0009097">
    <property type="term" value="P:isoleucine biosynthetic process"/>
    <property type="evidence" value="ECO:0007669"/>
    <property type="project" value="UniProtKB-UniPathway"/>
</dbReference>
<evidence type="ECO:0000256" key="7">
    <source>
        <dbReference type="ARBA" id="ARBA00022723"/>
    </source>
</evidence>
<dbReference type="GO" id="GO:0030976">
    <property type="term" value="F:thiamine pyrophosphate binding"/>
    <property type="evidence" value="ECO:0007669"/>
    <property type="project" value="UniProtKB-UniRule"/>
</dbReference>
<dbReference type="InterPro" id="IPR045229">
    <property type="entry name" value="TPP_enz"/>
</dbReference>